<dbReference type="AlphaFoldDB" id="L0HIC8"/>
<dbReference type="PROSITE" id="PS50059">
    <property type="entry name" value="FKBP_PPIASE"/>
    <property type="match status" value="1"/>
</dbReference>
<dbReference type="InParanoid" id="L0HIC8"/>
<keyword evidence="10" id="KW-1133">Transmembrane helix</keyword>
<dbReference type="eggNOG" id="arCOG00981">
    <property type="taxonomic scope" value="Archaea"/>
</dbReference>
<evidence type="ECO:0000313" key="13">
    <source>
        <dbReference type="Proteomes" id="UP000010824"/>
    </source>
</evidence>
<organism evidence="12 13">
    <name type="scientific">Methanoregula formicica (strain DSM 22288 / NBRC 105244 / SMSP)</name>
    <dbReference type="NCBI Taxonomy" id="593750"/>
    <lineage>
        <taxon>Archaea</taxon>
        <taxon>Methanobacteriati</taxon>
        <taxon>Methanobacteriota</taxon>
        <taxon>Stenosarchaea group</taxon>
        <taxon>Methanomicrobia</taxon>
        <taxon>Methanomicrobiales</taxon>
        <taxon>Methanoregulaceae</taxon>
        <taxon>Methanoregula</taxon>
    </lineage>
</organism>
<keyword evidence="10" id="KW-0812">Transmembrane</keyword>
<dbReference type="OrthoDB" id="8615at2157"/>
<evidence type="ECO:0000256" key="5">
    <source>
        <dbReference type="ARBA" id="ARBA00023110"/>
    </source>
</evidence>
<dbReference type="GO" id="GO:0005737">
    <property type="term" value="C:cytoplasm"/>
    <property type="evidence" value="ECO:0007669"/>
    <property type="project" value="UniProtKB-SubCell"/>
</dbReference>
<dbReference type="STRING" id="593750.Metfor_2543"/>
<dbReference type="GO" id="GO:0003755">
    <property type="term" value="F:peptidyl-prolyl cis-trans isomerase activity"/>
    <property type="evidence" value="ECO:0007669"/>
    <property type="project" value="UniProtKB-UniRule"/>
</dbReference>
<keyword evidence="6" id="KW-0143">Chaperone</keyword>
<keyword evidence="7 8" id="KW-0413">Isomerase</keyword>
<gene>
    <name evidence="12" type="ordered locus">Metfor_2543</name>
</gene>
<dbReference type="Pfam" id="PF00254">
    <property type="entry name" value="FKBP_C"/>
    <property type="match status" value="1"/>
</dbReference>
<feature type="transmembrane region" description="Helical" evidence="10">
    <location>
        <begin position="23"/>
        <end position="42"/>
    </location>
</feature>
<reference evidence="12 13" key="2">
    <citation type="journal article" date="2014" name="Genome Announc.">
        <title>Complete Genome Sequence of Methanoregula formicica SMSPT, a Mesophilic Hydrogenotrophic Methanogen Isolated from a Methanogenic Upflow Anaerobic Sludge Blanket Reactor.</title>
        <authorList>
            <person name="Yamamoto K."/>
            <person name="Tamaki H."/>
            <person name="Cadillo-Quiroz H."/>
            <person name="Imachi H."/>
            <person name="Kyrpides N."/>
            <person name="Woyke T."/>
            <person name="Goodwin L."/>
            <person name="Zinder S.H."/>
            <person name="Kamagata Y."/>
            <person name="Liu W.T."/>
        </authorList>
    </citation>
    <scope>NUCLEOTIDE SEQUENCE [LARGE SCALE GENOMIC DNA]</scope>
    <source>
        <strain evidence="13">DSM 22288 / NBRC 105244 / SMSP</strain>
    </source>
</reference>
<reference evidence="13" key="1">
    <citation type="submission" date="2011-12" db="EMBL/GenBank/DDBJ databases">
        <title>Complete sequence of Methanoregula formicicum SMSP.</title>
        <authorList>
            <person name="Lucas S."/>
            <person name="Han J."/>
            <person name="Lapidus A."/>
            <person name="Cheng J.-F."/>
            <person name="Goodwin L."/>
            <person name="Pitluck S."/>
            <person name="Peters L."/>
            <person name="Ovchinnikova G."/>
            <person name="Teshima H."/>
            <person name="Detter J.C."/>
            <person name="Han C."/>
            <person name="Tapia R."/>
            <person name="Land M."/>
            <person name="Hauser L."/>
            <person name="Kyrpides N."/>
            <person name="Ivanova N."/>
            <person name="Pagani I."/>
            <person name="Imachi H."/>
            <person name="Tamaki H."/>
            <person name="Sekiguchi Y."/>
            <person name="Kamagata Y."/>
            <person name="Cadillo-Quiroz H."/>
            <person name="Zinder S."/>
            <person name="Liu W.-T."/>
            <person name="Woyke T."/>
        </authorList>
    </citation>
    <scope>NUCLEOTIDE SEQUENCE [LARGE SCALE GENOMIC DNA]</scope>
    <source>
        <strain evidence="13">DSM 22288 / NBRC 105244 / SMSP</strain>
    </source>
</reference>
<dbReference type="InterPro" id="IPR046357">
    <property type="entry name" value="PPIase_dom_sf"/>
</dbReference>
<dbReference type="SUPFAM" id="SSF54534">
    <property type="entry name" value="FKBP-like"/>
    <property type="match status" value="1"/>
</dbReference>
<dbReference type="EMBL" id="CP003167">
    <property type="protein sequence ID" value="AGB03536.1"/>
    <property type="molecule type" value="Genomic_DNA"/>
</dbReference>
<evidence type="ECO:0000256" key="10">
    <source>
        <dbReference type="SAM" id="Phobius"/>
    </source>
</evidence>
<comment type="subcellular location">
    <subcellularLocation>
        <location evidence="2">Cytoplasm</location>
    </subcellularLocation>
</comment>
<evidence type="ECO:0000313" key="12">
    <source>
        <dbReference type="EMBL" id="AGB03536.1"/>
    </source>
</evidence>
<keyword evidence="4" id="KW-0963">Cytoplasm</keyword>
<dbReference type="Proteomes" id="UP000010824">
    <property type="component" value="Chromosome"/>
</dbReference>
<sequence length="185" mass="20038" precursor="true">MKKSEKVKGKEAVAAKKKKMRQFAIGAIVALVVVAAVAFYLFNPFFAKTGDTVSVYYTGSLADGTVFDSNRDASPLVFTIGQGKVIPGLEEAVIGMAPNTTKTVHIPMVKAYGPYDSSLVFTVNRSDIAIENPVVGERYSIRRSADNAVAYIKIITMTEDTITIDQNHDLAGKDLVFTITLVRIA</sequence>
<keyword evidence="5 8" id="KW-0697">Rotamase</keyword>
<evidence type="ECO:0000256" key="1">
    <source>
        <dbReference type="ARBA" id="ARBA00000971"/>
    </source>
</evidence>
<dbReference type="RefSeq" id="WP_015286498.1">
    <property type="nucleotide sequence ID" value="NC_019943.1"/>
</dbReference>
<name>L0HIC8_METFS</name>
<evidence type="ECO:0000256" key="6">
    <source>
        <dbReference type="ARBA" id="ARBA00023186"/>
    </source>
</evidence>
<evidence type="ECO:0000256" key="8">
    <source>
        <dbReference type="PROSITE-ProRule" id="PRU00277"/>
    </source>
</evidence>
<dbReference type="PANTHER" id="PTHR47861">
    <property type="entry name" value="FKBP-TYPE PEPTIDYL-PROLYL CIS-TRANS ISOMERASE SLYD"/>
    <property type="match status" value="1"/>
</dbReference>
<feature type="domain" description="PPIase FKBP-type" evidence="11">
    <location>
        <begin position="50"/>
        <end position="114"/>
    </location>
</feature>
<dbReference type="PANTHER" id="PTHR47861:SF3">
    <property type="entry name" value="FKBP-TYPE PEPTIDYL-PROLYL CIS-TRANS ISOMERASE SLYD"/>
    <property type="match status" value="1"/>
</dbReference>
<keyword evidence="10" id="KW-0472">Membrane</keyword>
<evidence type="ECO:0000256" key="7">
    <source>
        <dbReference type="ARBA" id="ARBA00023235"/>
    </source>
</evidence>
<dbReference type="HOGENOM" id="CLU_098197_2_1_2"/>
<dbReference type="Gene3D" id="3.10.50.40">
    <property type="match status" value="1"/>
</dbReference>
<evidence type="ECO:0000256" key="2">
    <source>
        <dbReference type="ARBA" id="ARBA00004496"/>
    </source>
</evidence>
<protein>
    <recommendedName>
        <fullName evidence="9">Peptidyl-prolyl cis-trans isomerase</fullName>
        <ecNumber evidence="9">5.2.1.8</ecNumber>
    </recommendedName>
</protein>
<accession>L0HIC8</accession>
<evidence type="ECO:0000256" key="4">
    <source>
        <dbReference type="ARBA" id="ARBA00022490"/>
    </source>
</evidence>
<evidence type="ECO:0000256" key="9">
    <source>
        <dbReference type="RuleBase" id="RU003915"/>
    </source>
</evidence>
<dbReference type="EC" id="5.2.1.8" evidence="9"/>
<dbReference type="KEGG" id="mfo:Metfor_2543"/>
<evidence type="ECO:0000259" key="11">
    <source>
        <dbReference type="PROSITE" id="PS50059"/>
    </source>
</evidence>
<proteinExistence type="inferred from homology"/>
<keyword evidence="13" id="KW-1185">Reference proteome</keyword>
<dbReference type="InterPro" id="IPR001179">
    <property type="entry name" value="PPIase_FKBP_dom"/>
</dbReference>
<comment type="catalytic activity">
    <reaction evidence="1 8 9">
        <text>[protein]-peptidylproline (omega=180) = [protein]-peptidylproline (omega=0)</text>
        <dbReference type="Rhea" id="RHEA:16237"/>
        <dbReference type="Rhea" id="RHEA-COMP:10747"/>
        <dbReference type="Rhea" id="RHEA-COMP:10748"/>
        <dbReference type="ChEBI" id="CHEBI:83833"/>
        <dbReference type="ChEBI" id="CHEBI:83834"/>
        <dbReference type="EC" id="5.2.1.8"/>
    </reaction>
</comment>
<evidence type="ECO:0000256" key="3">
    <source>
        <dbReference type="ARBA" id="ARBA00006577"/>
    </source>
</evidence>
<comment type="similarity">
    <text evidence="3 9">Belongs to the FKBP-type PPIase family.</text>
</comment>
<dbReference type="GeneID" id="14309935"/>
<dbReference type="GO" id="GO:0042026">
    <property type="term" value="P:protein refolding"/>
    <property type="evidence" value="ECO:0007669"/>
    <property type="project" value="UniProtKB-ARBA"/>
</dbReference>